<sequence length="333" mass="37651">MDNTADADTRLPQLQQWLRSQGLPAGPLESASSDASFRRYFRLQADGLSRVVMDAPPRHEDCRPFVKVAALLHEAGLNAPRVLAQDLEQGFLLLSDLGTRTYLDVLNPDNADALMRAALDALVAWQSASRTGVLPAYDAALLERELRLFPDWYLAEHLQVVPTGAERRSMERCFQALVDRALAQTRVWVHRDYMPRNLMPGEPSPGILDFQDAVEGPVSYDVICLFRDAFLSWPPEREQAWLAYYHEQALAAGVPVPRSLAAFWSDCTWMGVQRHLKVMGIFARIRYRDGKPRYLEDAPRFRDYLHRAAADEPALMELVDLIDAWHARAPEGG</sequence>
<dbReference type="SUPFAM" id="SSF56112">
    <property type="entry name" value="Protein kinase-like (PK-like)"/>
    <property type="match status" value="1"/>
</dbReference>
<proteinExistence type="predicted"/>
<keyword evidence="1" id="KW-0547">Nucleotide-binding</keyword>
<dbReference type="InterPro" id="IPR011009">
    <property type="entry name" value="Kinase-like_dom_sf"/>
</dbReference>
<name>A0A1H8VCN8_9GAMM</name>
<feature type="domain" description="Aminoglycoside phosphotransferase" evidence="3">
    <location>
        <begin position="30"/>
        <end position="255"/>
    </location>
</feature>
<dbReference type="EMBL" id="FOEG01000011">
    <property type="protein sequence ID" value="SEP13232.1"/>
    <property type="molecule type" value="Genomic_DNA"/>
</dbReference>
<dbReference type="InterPro" id="IPR002575">
    <property type="entry name" value="Aminoglycoside_PTrfase"/>
</dbReference>
<dbReference type="Pfam" id="PF01636">
    <property type="entry name" value="APH"/>
    <property type="match status" value="1"/>
</dbReference>
<evidence type="ECO:0000256" key="1">
    <source>
        <dbReference type="ARBA" id="ARBA00022741"/>
    </source>
</evidence>
<dbReference type="GO" id="GO:0005524">
    <property type="term" value="F:ATP binding"/>
    <property type="evidence" value="ECO:0007669"/>
    <property type="project" value="UniProtKB-KW"/>
</dbReference>
<organism evidence="4 5">
    <name type="scientific">Aquisalimonas asiatica</name>
    <dbReference type="NCBI Taxonomy" id="406100"/>
    <lineage>
        <taxon>Bacteria</taxon>
        <taxon>Pseudomonadati</taxon>
        <taxon>Pseudomonadota</taxon>
        <taxon>Gammaproteobacteria</taxon>
        <taxon>Chromatiales</taxon>
        <taxon>Ectothiorhodospiraceae</taxon>
        <taxon>Aquisalimonas</taxon>
    </lineage>
</organism>
<dbReference type="PANTHER" id="PTHR33540">
    <property type="entry name" value="TRNA THREONYLCARBAMOYLADENOSINE BIOSYNTHESIS PROTEIN TSAE"/>
    <property type="match status" value="1"/>
</dbReference>
<evidence type="ECO:0000313" key="4">
    <source>
        <dbReference type="EMBL" id="SEP13232.1"/>
    </source>
</evidence>
<evidence type="ECO:0000313" key="5">
    <source>
        <dbReference type="Proteomes" id="UP000199657"/>
    </source>
</evidence>
<evidence type="ECO:0000256" key="2">
    <source>
        <dbReference type="ARBA" id="ARBA00022840"/>
    </source>
</evidence>
<dbReference type="OrthoDB" id="9809275at2"/>
<gene>
    <name evidence="4" type="ORF">SAMN04488052_11175</name>
</gene>
<keyword evidence="2" id="KW-0067">ATP-binding</keyword>
<protein>
    <recommendedName>
        <fullName evidence="3">Aminoglycoside phosphotransferase domain-containing protein</fullName>
    </recommendedName>
</protein>
<keyword evidence="5" id="KW-1185">Reference proteome</keyword>
<dbReference type="AlphaFoldDB" id="A0A1H8VCN8"/>
<dbReference type="Gene3D" id="3.30.200.20">
    <property type="entry name" value="Phosphorylase Kinase, domain 1"/>
    <property type="match status" value="1"/>
</dbReference>
<accession>A0A1H8VCN8</accession>
<dbReference type="Gene3D" id="3.90.1200.10">
    <property type="match status" value="1"/>
</dbReference>
<evidence type="ECO:0000259" key="3">
    <source>
        <dbReference type="Pfam" id="PF01636"/>
    </source>
</evidence>
<dbReference type="PANTHER" id="PTHR33540:SF1">
    <property type="entry name" value="N-ACETYLMURAMATE_N-ACETYLGLUCOSAMINE KINASE"/>
    <property type="match status" value="1"/>
</dbReference>
<reference evidence="4 5" key="1">
    <citation type="submission" date="2016-10" db="EMBL/GenBank/DDBJ databases">
        <authorList>
            <person name="de Groot N.N."/>
        </authorList>
    </citation>
    <scope>NUCLEOTIDE SEQUENCE [LARGE SCALE GENOMIC DNA]</scope>
    <source>
        <strain evidence="4 5">CGMCC 1.6291</strain>
    </source>
</reference>
<dbReference type="STRING" id="406100.SAMN04488052_11175"/>
<dbReference type="RefSeq" id="WP_091645937.1">
    <property type="nucleotide sequence ID" value="NZ_FOEG01000011.1"/>
</dbReference>
<dbReference type="Proteomes" id="UP000199657">
    <property type="component" value="Unassembled WGS sequence"/>
</dbReference>